<dbReference type="Proteomes" id="UP000193404">
    <property type="component" value="Chromosome"/>
</dbReference>
<evidence type="ECO:0000256" key="1">
    <source>
        <dbReference type="SAM" id="Phobius"/>
    </source>
</evidence>
<dbReference type="EMBL" id="CP020477">
    <property type="protein sequence ID" value="ARM75428.1"/>
    <property type="molecule type" value="Genomic_DNA"/>
</dbReference>
<keyword evidence="1" id="KW-0812">Transmembrane</keyword>
<protein>
    <recommendedName>
        <fullName evidence="2">YdbS-like PH domain-containing protein</fullName>
    </recommendedName>
</protein>
<keyword evidence="1" id="KW-1133">Transmembrane helix</keyword>
<dbReference type="Pfam" id="PF03703">
    <property type="entry name" value="bPH_2"/>
    <property type="match status" value="1"/>
</dbReference>
<evidence type="ECO:0000313" key="3">
    <source>
        <dbReference type="EMBL" id="ARM75428.1"/>
    </source>
</evidence>
<evidence type="ECO:0000313" key="4">
    <source>
        <dbReference type="Proteomes" id="UP000193404"/>
    </source>
</evidence>
<proteinExistence type="predicted"/>
<sequence length="133" mass="15380">MLVIKSTIKKTILKGAILILIFSIFLEVSKVIDFLIFLGLSFSLLLAYALYKKIYTYEIDDNNIKIKSPFEKKIIPYNSIEDYFTSVGFLAKKFNCGSIYLILKNNKVEILKDIPNPEKIEEEITKFITNKNN</sequence>
<reference evidence="3 4" key="1">
    <citation type="submission" date="2017-03" db="EMBL/GenBank/DDBJ databases">
        <title>Sulfur activation and transportation mechanism of thermophilic Archaea Acidianus manzaensis YN-25.</title>
        <authorList>
            <person name="Ma Y."/>
            <person name="Yang Y."/>
            <person name="Xia J."/>
        </authorList>
    </citation>
    <scope>NUCLEOTIDE SEQUENCE [LARGE SCALE GENOMIC DNA]</scope>
    <source>
        <strain evidence="3 4">YN-25</strain>
    </source>
</reference>
<dbReference type="RefSeq" id="WP_148691198.1">
    <property type="nucleotide sequence ID" value="NZ_CP020477.1"/>
</dbReference>
<accession>A0A1W6JYU0</accession>
<organism evidence="3 4">
    <name type="scientific">Acidianus manzaensis</name>
    <dbReference type="NCBI Taxonomy" id="282676"/>
    <lineage>
        <taxon>Archaea</taxon>
        <taxon>Thermoproteota</taxon>
        <taxon>Thermoprotei</taxon>
        <taxon>Sulfolobales</taxon>
        <taxon>Sulfolobaceae</taxon>
        <taxon>Acidianus</taxon>
    </lineage>
</organism>
<name>A0A1W6JYU0_9CREN</name>
<keyword evidence="4" id="KW-1185">Reference proteome</keyword>
<dbReference type="STRING" id="282676.B6F84_04885"/>
<feature type="transmembrane region" description="Helical" evidence="1">
    <location>
        <begin position="34"/>
        <end position="51"/>
    </location>
</feature>
<dbReference type="AlphaFoldDB" id="A0A1W6JYU0"/>
<dbReference type="GeneID" id="41590231"/>
<dbReference type="KEGG" id="aman:B6F84_04885"/>
<gene>
    <name evidence="3" type="ORF">B6F84_04885</name>
</gene>
<feature type="transmembrane region" description="Helical" evidence="1">
    <location>
        <begin position="12"/>
        <end position="28"/>
    </location>
</feature>
<evidence type="ECO:0000259" key="2">
    <source>
        <dbReference type="Pfam" id="PF03703"/>
    </source>
</evidence>
<dbReference type="OrthoDB" id="42939at2157"/>
<keyword evidence="1" id="KW-0472">Membrane</keyword>
<dbReference type="InterPro" id="IPR005182">
    <property type="entry name" value="YdbS-like_PH"/>
</dbReference>
<feature type="domain" description="YdbS-like PH" evidence="2">
    <location>
        <begin position="55"/>
        <end position="124"/>
    </location>
</feature>